<dbReference type="EMBL" id="UHJJ01000008">
    <property type="protein sequence ID" value="SUQ14908.1"/>
    <property type="molecule type" value="Genomic_DNA"/>
</dbReference>
<dbReference type="GO" id="GO:0019323">
    <property type="term" value="P:pentose catabolic process"/>
    <property type="evidence" value="ECO:0007669"/>
    <property type="project" value="TreeGrafter"/>
</dbReference>
<dbReference type="InterPro" id="IPR050197">
    <property type="entry name" value="Aldolase_class_II_sugar_metab"/>
</dbReference>
<dbReference type="InterPro" id="IPR001303">
    <property type="entry name" value="Aldolase_II/adducin_N"/>
</dbReference>
<dbReference type="GO" id="GO:0046872">
    <property type="term" value="F:metal ion binding"/>
    <property type="evidence" value="ECO:0007669"/>
    <property type="project" value="UniProtKB-KW"/>
</dbReference>
<dbReference type="PANTHER" id="PTHR22789">
    <property type="entry name" value="FUCULOSE PHOSPHATE ALDOLASE"/>
    <property type="match status" value="1"/>
</dbReference>
<dbReference type="Gene3D" id="3.40.225.10">
    <property type="entry name" value="Class II aldolase/adducin N-terminal domain"/>
    <property type="match status" value="1"/>
</dbReference>
<accession>A0A315ZVH7</accession>
<gene>
    <name evidence="4" type="ORF">SAMN05216529_108133</name>
</gene>
<dbReference type="RefSeq" id="WP_181392848.1">
    <property type="nucleotide sequence ID" value="NZ_QGDS01000008.1"/>
</dbReference>
<proteinExistence type="predicted"/>
<evidence type="ECO:0000256" key="1">
    <source>
        <dbReference type="ARBA" id="ARBA00022723"/>
    </source>
</evidence>
<dbReference type="SUPFAM" id="SSF53639">
    <property type="entry name" value="AraD/HMP-PK domain-like"/>
    <property type="match status" value="1"/>
</dbReference>
<dbReference type="SMART" id="SM01007">
    <property type="entry name" value="Aldolase_II"/>
    <property type="match status" value="1"/>
</dbReference>
<organism evidence="4 5">
    <name type="scientific">Faecalicatena contorta</name>
    <dbReference type="NCBI Taxonomy" id="39482"/>
    <lineage>
        <taxon>Bacteria</taxon>
        <taxon>Bacillati</taxon>
        <taxon>Bacillota</taxon>
        <taxon>Clostridia</taxon>
        <taxon>Lachnospirales</taxon>
        <taxon>Lachnospiraceae</taxon>
        <taxon>Faecalicatena</taxon>
    </lineage>
</organism>
<evidence type="ECO:0000256" key="2">
    <source>
        <dbReference type="ARBA" id="ARBA00023239"/>
    </source>
</evidence>
<dbReference type="Pfam" id="PF00596">
    <property type="entry name" value="Aldolase_II"/>
    <property type="match status" value="1"/>
</dbReference>
<sequence>MTQEQYKRDMVQAGKELYEKGLLVGADGNISIRIGKNEVLITASGICKGKMQVQNITKVDMEGTVLYGQKPARDIRMHLAVYRQRPEIKAVVHAHPPVTTGYAMSEVSFDKVALPEVMFALKGIAVTRYTTPTTIEVPREVTRVLKESPKSETILLANHGALTISTIDVFDAFYKMEILEMFSKANIVSKILGHTRYLNEEQVKNVNRLIQGEHPDSVISPDIKD</sequence>
<dbReference type="Proteomes" id="UP000254051">
    <property type="component" value="Unassembled WGS sequence"/>
</dbReference>
<dbReference type="AlphaFoldDB" id="A0A315ZVH7"/>
<keyword evidence="2" id="KW-0456">Lyase</keyword>
<evidence type="ECO:0000259" key="3">
    <source>
        <dbReference type="SMART" id="SM01007"/>
    </source>
</evidence>
<evidence type="ECO:0000313" key="4">
    <source>
        <dbReference type="EMBL" id="SUQ14908.1"/>
    </source>
</evidence>
<name>A0A315ZVH7_9FIRM</name>
<reference evidence="5" key="1">
    <citation type="submission" date="2017-07" db="EMBL/GenBank/DDBJ databases">
        <authorList>
            <person name="Varghese N."/>
            <person name="Submissions S."/>
        </authorList>
    </citation>
    <scope>NUCLEOTIDE SEQUENCE [LARGE SCALE GENOMIC DNA]</scope>
    <source>
        <strain evidence="5">NLAE-zl-C134</strain>
    </source>
</reference>
<keyword evidence="1" id="KW-0479">Metal-binding</keyword>
<dbReference type="InterPro" id="IPR036409">
    <property type="entry name" value="Aldolase_II/adducin_N_sf"/>
</dbReference>
<evidence type="ECO:0000313" key="5">
    <source>
        <dbReference type="Proteomes" id="UP000254051"/>
    </source>
</evidence>
<keyword evidence="5" id="KW-1185">Reference proteome</keyword>
<dbReference type="GO" id="GO:0005829">
    <property type="term" value="C:cytosol"/>
    <property type="evidence" value="ECO:0007669"/>
    <property type="project" value="TreeGrafter"/>
</dbReference>
<dbReference type="PANTHER" id="PTHR22789:SF0">
    <property type="entry name" value="3-OXO-TETRONATE 4-PHOSPHATE DECARBOXYLASE-RELATED"/>
    <property type="match status" value="1"/>
</dbReference>
<feature type="domain" description="Class II aldolase/adducin N-terminal" evidence="3">
    <location>
        <begin position="8"/>
        <end position="187"/>
    </location>
</feature>
<protein>
    <submittedName>
        <fullName evidence="4">L-fuculose-phosphate aldolase</fullName>
    </submittedName>
</protein>
<dbReference type="GO" id="GO:0016832">
    <property type="term" value="F:aldehyde-lyase activity"/>
    <property type="evidence" value="ECO:0007669"/>
    <property type="project" value="TreeGrafter"/>
</dbReference>